<organism evidence="10 11">
    <name type="scientific">Mycena citricolor</name>
    <dbReference type="NCBI Taxonomy" id="2018698"/>
    <lineage>
        <taxon>Eukaryota</taxon>
        <taxon>Fungi</taxon>
        <taxon>Dikarya</taxon>
        <taxon>Basidiomycota</taxon>
        <taxon>Agaricomycotina</taxon>
        <taxon>Agaricomycetes</taxon>
        <taxon>Agaricomycetidae</taxon>
        <taxon>Agaricales</taxon>
        <taxon>Marasmiineae</taxon>
        <taxon>Mycenaceae</taxon>
        <taxon>Mycena</taxon>
    </lineage>
</organism>
<dbReference type="InterPro" id="IPR032319">
    <property type="entry name" value="CLP1_P"/>
</dbReference>
<evidence type="ECO:0000256" key="8">
    <source>
        <dbReference type="SAM" id="MobiDB-lite"/>
    </source>
</evidence>
<feature type="domain" description="Clp1 P-loop" evidence="9">
    <location>
        <begin position="369"/>
        <end position="561"/>
    </location>
</feature>
<dbReference type="Pfam" id="PF16575">
    <property type="entry name" value="CLP1_P"/>
    <property type="match status" value="1"/>
</dbReference>
<dbReference type="Gene3D" id="3.40.50.300">
    <property type="entry name" value="P-loop containing nucleotide triphosphate hydrolases"/>
    <property type="match status" value="1"/>
</dbReference>
<dbReference type="AlphaFoldDB" id="A0AAD2Q745"/>
<keyword evidence="4" id="KW-0808">Transferase</keyword>
<feature type="region of interest" description="Disordered" evidence="8">
    <location>
        <begin position="1"/>
        <end position="73"/>
    </location>
</feature>
<dbReference type="InterPro" id="IPR027417">
    <property type="entry name" value="P-loop_NTPase"/>
</dbReference>
<feature type="compositionally biased region" description="Acidic residues" evidence="8">
    <location>
        <begin position="94"/>
        <end position="105"/>
    </location>
</feature>
<feature type="compositionally biased region" description="Low complexity" evidence="8">
    <location>
        <begin position="1"/>
        <end position="43"/>
    </location>
</feature>
<dbReference type="Proteomes" id="UP001295794">
    <property type="component" value="Unassembled WGS sequence"/>
</dbReference>
<feature type="compositionally biased region" description="Low complexity" evidence="8">
    <location>
        <begin position="106"/>
        <end position="121"/>
    </location>
</feature>
<evidence type="ECO:0000313" key="10">
    <source>
        <dbReference type="EMBL" id="CAK5283075.1"/>
    </source>
</evidence>
<evidence type="ECO:0000256" key="2">
    <source>
        <dbReference type="ARBA" id="ARBA00018706"/>
    </source>
</evidence>
<dbReference type="PANTHER" id="PTHR12755">
    <property type="entry name" value="CLEAVAGE/POLYADENYLATION FACTOR IA SUBUNIT CLP1P"/>
    <property type="match status" value="1"/>
</dbReference>
<evidence type="ECO:0000256" key="4">
    <source>
        <dbReference type="ARBA" id="ARBA00022679"/>
    </source>
</evidence>
<keyword evidence="6" id="KW-0418">Kinase</keyword>
<dbReference type="GO" id="GO:0051731">
    <property type="term" value="F:polynucleotide 5'-hydroxyl-kinase activity"/>
    <property type="evidence" value="ECO:0007669"/>
    <property type="project" value="InterPro"/>
</dbReference>
<feature type="compositionally biased region" description="Acidic residues" evidence="8">
    <location>
        <begin position="132"/>
        <end position="142"/>
    </location>
</feature>
<protein>
    <recommendedName>
        <fullName evidence="3">Polynucleotide 5'-hydroxyl-kinase GRC3</fullName>
    </recommendedName>
    <alternativeName>
        <fullName evidence="2">Polynucleotide 5'-hydroxyl-kinase grc3</fullName>
    </alternativeName>
</protein>
<evidence type="ECO:0000256" key="7">
    <source>
        <dbReference type="ARBA" id="ARBA00022840"/>
    </source>
</evidence>
<dbReference type="GO" id="GO:0005634">
    <property type="term" value="C:nucleus"/>
    <property type="evidence" value="ECO:0007669"/>
    <property type="project" value="TreeGrafter"/>
</dbReference>
<keyword evidence="11" id="KW-1185">Reference proteome</keyword>
<comment type="caution">
    <text evidence="10">The sequence shown here is derived from an EMBL/GenBank/DDBJ whole genome shotgun (WGS) entry which is preliminary data.</text>
</comment>
<evidence type="ECO:0000313" key="11">
    <source>
        <dbReference type="Proteomes" id="UP001295794"/>
    </source>
</evidence>
<evidence type="ECO:0000256" key="5">
    <source>
        <dbReference type="ARBA" id="ARBA00022741"/>
    </source>
</evidence>
<dbReference type="EMBL" id="CAVNYO010000466">
    <property type="protein sequence ID" value="CAK5283075.1"/>
    <property type="molecule type" value="Genomic_DNA"/>
</dbReference>
<name>A0AAD2Q745_9AGAR</name>
<keyword evidence="5" id="KW-0547">Nucleotide-binding</keyword>
<evidence type="ECO:0000256" key="6">
    <source>
        <dbReference type="ARBA" id="ARBA00022777"/>
    </source>
</evidence>
<evidence type="ECO:0000259" key="9">
    <source>
        <dbReference type="Pfam" id="PF16575"/>
    </source>
</evidence>
<accession>A0AAD2Q745</accession>
<reference evidence="10" key="1">
    <citation type="submission" date="2023-11" db="EMBL/GenBank/DDBJ databases">
        <authorList>
            <person name="De Vega J J."/>
            <person name="De Vega J J."/>
        </authorList>
    </citation>
    <scope>NUCLEOTIDE SEQUENCE</scope>
</reference>
<gene>
    <name evidence="10" type="ORF">MYCIT1_LOCUS35326</name>
</gene>
<evidence type="ECO:0000256" key="3">
    <source>
        <dbReference type="ARBA" id="ARBA00019824"/>
    </source>
</evidence>
<keyword evidence="7" id="KW-0067">ATP-binding</keyword>
<sequence>MLSAFAARKAQAANAPPTSASAPPQPVSSSNVIQQQIPQSPISARPISKRKSSSQQQTLPSSKKHKKKREPEVRRVRYFENALERREPDLIVIDSEEEVEVEADESTTPTTTSRPPQTGQRAWSPSAPLNDSSEDEDEEDQSDTSRAPASTPLVPHIPFTTFHAVPDETLFCLGHEEKLLLGLSGDAPASLLVLTPGQTLTLLGVYALTVMRGAVSLYGVMLNASPAAQRVYAPRSSALPVLKAIATSARAGLNKLDVPPRARAACAEGRAVVVLQQLKTGVEGLGRIVQTFGGVFEPSRRMDEAEDVLQIPGVYAVCAIIAFIGTHTDCSPKVARQSKDLLPFVISPSWEAGLASVSDAPSGIFLIKGHKKAGKSTFCRTLVNQLLGRFSKVAYLECDLGQSEFTPGGLVALNIVEKLVFGPPFSHPSIPNYAHYIGQLTPRSSPSHYLSAIQSAIESYQLDVQTPATPGPDEGRISACIPLVVNTMGWSKGLGADLTLSIEAIVRPTHIFQFEPPETHAVPDDLPAAHIHLLQPIAPSGLSDTFTASDSRAISMLSYFHAVFPHGKTGGDGESEEMPEAEMRAESWNTAVPLSGRAPYEVDWAAAFDKIVLSGAGAEDVVPSEIDRVLNGALVGLVACEPGSLDVQMSANPVPSGNSIPYTQGDGPPSTSTSNCRGLAFIRAVSPNACHILTPLPPRYLANGRVLVKGEMELPVWGMLDFREQGENPKAPFLQWDKSEGLGAEKRRIRRNLMRKGQM</sequence>
<dbReference type="PANTHER" id="PTHR12755:SF3">
    <property type="entry name" value="POLYNUCLEOTIDE 5'-HYDROXYL-KINASE NOL9"/>
    <property type="match status" value="1"/>
</dbReference>
<evidence type="ECO:0000256" key="1">
    <source>
        <dbReference type="ARBA" id="ARBA00011003"/>
    </source>
</evidence>
<comment type="similarity">
    <text evidence="1">Belongs to the Clp1 family. NOL9/GRC3 subfamily.</text>
</comment>
<dbReference type="InterPro" id="IPR045116">
    <property type="entry name" value="Clp1/Grc3"/>
</dbReference>
<dbReference type="GO" id="GO:0000448">
    <property type="term" value="P:cleavage in ITS2 between 5.8S rRNA and LSU-rRNA of tricistronic rRNA transcript (SSU-rRNA, 5.8S rRNA, LSU-rRNA)"/>
    <property type="evidence" value="ECO:0007669"/>
    <property type="project" value="TreeGrafter"/>
</dbReference>
<feature type="region of interest" description="Disordered" evidence="8">
    <location>
        <begin position="90"/>
        <end position="153"/>
    </location>
</feature>
<proteinExistence type="inferred from homology"/>
<dbReference type="GO" id="GO:0005524">
    <property type="term" value="F:ATP binding"/>
    <property type="evidence" value="ECO:0007669"/>
    <property type="project" value="UniProtKB-KW"/>
</dbReference>